<sequence length="130" mass="13714">ELRSWISQYKRGLQLAELQERNEPSPASASKKQKKAKEKKGSKGNKSQLANVDTNAANADLIGQILDEASRGSISRNSNPRSGRGDTSLSRNASISGEVNLSDLLTSASGTPSSGALYKGSPEVLHSSTS</sequence>
<name>A0ACA9QYB2_9GLOM</name>
<feature type="non-terminal residue" evidence="1">
    <location>
        <position position="1"/>
    </location>
</feature>
<reference evidence="1" key="1">
    <citation type="submission" date="2021-06" db="EMBL/GenBank/DDBJ databases">
        <authorList>
            <person name="Kallberg Y."/>
            <person name="Tangrot J."/>
            <person name="Rosling A."/>
        </authorList>
    </citation>
    <scope>NUCLEOTIDE SEQUENCE</scope>
    <source>
        <strain evidence="1">CL356</strain>
    </source>
</reference>
<protein>
    <submittedName>
        <fullName evidence="1">1374_t:CDS:1</fullName>
    </submittedName>
</protein>
<gene>
    <name evidence="1" type="ORF">ACOLOM_LOCUS13654</name>
</gene>
<evidence type="ECO:0000313" key="2">
    <source>
        <dbReference type="Proteomes" id="UP000789525"/>
    </source>
</evidence>
<comment type="caution">
    <text evidence="1">The sequence shown here is derived from an EMBL/GenBank/DDBJ whole genome shotgun (WGS) entry which is preliminary data.</text>
</comment>
<evidence type="ECO:0000313" key="1">
    <source>
        <dbReference type="EMBL" id="CAG8769129.1"/>
    </source>
</evidence>
<feature type="non-terminal residue" evidence="1">
    <location>
        <position position="130"/>
    </location>
</feature>
<organism evidence="1 2">
    <name type="scientific">Acaulospora colombiana</name>
    <dbReference type="NCBI Taxonomy" id="27376"/>
    <lineage>
        <taxon>Eukaryota</taxon>
        <taxon>Fungi</taxon>
        <taxon>Fungi incertae sedis</taxon>
        <taxon>Mucoromycota</taxon>
        <taxon>Glomeromycotina</taxon>
        <taxon>Glomeromycetes</taxon>
        <taxon>Diversisporales</taxon>
        <taxon>Acaulosporaceae</taxon>
        <taxon>Acaulospora</taxon>
    </lineage>
</organism>
<dbReference type="EMBL" id="CAJVPT010063737">
    <property type="protein sequence ID" value="CAG8769129.1"/>
    <property type="molecule type" value="Genomic_DNA"/>
</dbReference>
<keyword evidence="2" id="KW-1185">Reference proteome</keyword>
<proteinExistence type="predicted"/>
<accession>A0ACA9QYB2</accession>
<dbReference type="Proteomes" id="UP000789525">
    <property type="component" value="Unassembled WGS sequence"/>
</dbReference>